<dbReference type="Proteomes" id="UP001057455">
    <property type="component" value="Unassembled WGS sequence"/>
</dbReference>
<keyword evidence="1" id="KW-0804">Transcription</keyword>
<proteinExistence type="predicted"/>
<dbReference type="AlphaFoldDB" id="A0A9W5T9D3"/>
<keyword evidence="1" id="KW-0240">DNA-directed RNA polymerase</keyword>
<evidence type="ECO:0000313" key="1">
    <source>
        <dbReference type="EMBL" id="GFE52623.1"/>
    </source>
</evidence>
<keyword evidence="2" id="KW-1185">Reference proteome</keyword>
<protein>
    <submittedName>
        <fullName evidence="1">DNA-directed RNA polymerase III RPC5</fullName>
    </submittedName>
</protein>
<dbReference type="PANTHER" id="PTHR12069:SF0">
    <property type="entry name" value="DNA-DIRECTED RNA POLYMERASE III SUBUNIT RPC5"/>
    <property type="match status" value="1"/>
</dbReference>
<evidence type="ECO:0000313" key="2">
    <source>
        <dbReference type="Proteomes" id="UP001057455"/>
    </source>
</evidence>
<accession>A0A9W5T9D3</accession>
<sequence>MDKVIKEETDAMDIDDADDDPVICEFDVFLNNTVMQDLLGTVGEPASTVSVAKELCTKPFGDLFLFQYPLELATSDSTNPSEEAEMHDKIARSTNVTDMLPISTLSLGVESKREIVDERMYGVSTIIKKSKRSKCPHFKFVYDLGTMYQEDVKPVAAKKSSRSSSPYLRYEPSDPGHAISLLELAKPVQSYKKNTMKLKSEIVTGDHVCDCLGVLVVEETPQGLVRSLHIAPVRGVVQLRPKVKPCMREVVNLDDTLTSLFQNRNLQWRDIENIRGVDSPQSKEIVQILAQRHQSLQGVSNCPIYFVNEPSLYINAVCFAQEYGKYQDEWHCSLESDVDGYRHSINPAFQFNGKNIVYREMHESTPNIRFMSTINVQMQLKLLLTQRFIDSFYSLKRDIVHSDDISDERLIDILQEFATNIDGNWILSSEHAIPNYTTEDDFDSDDRAYLVVCRDVVLGLFYRDVVMRDLLQKGAYGHVTMEAVHSLTGLPVPMVHELLSQVARQHGKLWTLKLKRDKYFYNRYGSLMKTYQAYWPNRLHECMKHIKTLREAQSSKVSQIIYRYILKSAITVVLSNRVYSAEQITQELITMGYSIDSVVVFENALQQVAIPFMQGHTKMWILKKRCASIESIRTATSGDNHAPMRRLKTEAARRSLSNPPLPDFLRRRLSIMPST</sequence>
<name>A0A9W5T9D3_BABOV</name>
<dbReference type="InterPro" id="IPR006886">
    <property type="entry name" value="RNA_pol_III_Rpc5"/>
</dbReference>
<organism evidence="1 2">
    <name type="scientific">Babesia ovis</name>
    <dbReference type="NCBI Taxonomy" id="5869"/>
    <lineage>
        <taxon>Eukaryota</taxon>
        <taxon>Sar</taxon>
        <taxon>Alveolata</taxon>
        <taxon>Apicomplexa</taxon>
        <taxon>Aconoidasida</taxon>
        <taxon>Piroplasmida</taxon>
        <taxon>Babesiidae</taxon>
        <taxon>Babesia</taxon>
    </lineage>
</organism>
<dbReference type="OrthoDB" id="340681at2759"/>
<dbReference type="PANTHER" id="PTHR12069">
    <property type="entry name" value="DNA-DIRECTED RNA POLYMERASES III 80 KDA POLYPEPTIDE RNA POLYMERASE III SUBUNIT 5"/>
    <property type="match status" value="1"/>
</dbReference>
<comment type="caution">
    <text evidence="1">The sequence shown here is derived from an EMBL/GenBank/DDBJ whole genome shotgun (WGS) entry which is preliminary data.</text>
</comment>
<gene>
    <name evidence="1" type="ORF">BaOVIS_000270</name>
</gene>
<dbReference type="EMBL" id="BLIY01000001">
    <property type="protein sequence ID" value="GFE52623.1"/>
    <property type="molecule type" value="Genomic_DNA"/>
</dbReference>
<dbReference type="GO" id="GO:0005666">
    <property type="term" value="C:RNA polymerase III complex"/>
    <property type="evidence" value="ECO:0007669"/>
    <property type="project" value="TreeGrafter"/>
</dbReference>
<reference evidence="1" key="1">
    <citation type="submission" date="2019-12" db="EMBL/GenBank/DDBJ databases">
        <title>Genome sequence of Babesia ovis.</title>
        <authorList>
            <person name="Yamagishi J."/>
            <person name="Sevinc F."/>
            <person name="Xuan X."/>
        </authorList>
    </citation>
    <scope>NUCLEOTIDE SEQUENCE</scope>
    <source>
        <strain evidence="1">Selcuk</strain>
    </source>
</reference>
<dbReference type="GO" id="GO:0042797">
    <property type="term" value="P:tRNA transcription by RNA polymerase III"/>
    <property type="evidence" value="ECO:0007669"/>
    <property type="project" value="TreeGrafter"/>
</dbReference>
<dbReference type="Pfam" id="PF04801">
    <property type="entry name" value="RPC5"/>
    <property type="match status" value="1"/>
</dbReference>